<dbReference type="OrthoDB" id="3556830at2759"/>
<dbReference type="Pfam" id="PF12273">
    <property type="entry name" value="RCR"/>
    <property type="match status" value="1"/>
</dbReference>
<dbReference type="PANTHER" id="PTHR28187:SF1">
    <property type="entry name" value="PROTEIN RCR1-RELATED"/>
    <property type="match status" value="1"/>
</dbReference>
<dbReference type="PANTHER" id="PTHR28187">
    <property type="entry name" value="PROTEIN RCR1-RELATED"/>
    <property type="match status" value="1"/>
</dbReference>
<dbReference type="Proteomes" id="UP000326565">
    <property type="component" value="Unassembled WGS sequence"/>
</dbReference>
<dbReference type="EMBL" id="ML732246">
    <property type="protein sequence ID" value="KAB8072484.1"/>
    <property type="molecule type" value="Genomic_DNA"/>
</dbReference>
<keyword evidence="2" id="KW-1133">Transmembrane helix</keyword>
<dbReference type="AlphaFoldDB" id="A0A5N5WZ32"/>
<name>A0A5N5WZ32_9EURO</name>
<keyword evidence="2" id="KW-0472">Membrane</keyword>
<feature type="compositionally biased region" description="Pro residues" evidence="1">
    <location>
        <begin position="79"/>
        <end position="93"/>
    </location>
</feature>
<dbReference type="GO" id="GO:0016192">
    <property type="term" value="P:vesicle-mediated transport"/>
    <property type="evidence" value="ECO:0007669"/>
    <property type="project" value="TreeGrafter"/>
</dbReference>
<accession>A0A5N5WZ32</accession>
<evidence type="ECO:0000256" key="1">
    <source>
        <dbReference type="SAM" id="MobiDB-lite"/>
    </source>
</evidence>
<keyword evidence="2" id="KW-0812">Transmembrane</keyword>
<feature type="compositionally biased region" description="Low complexity" evidence="1">
    <location>
        <begin position="66"/>
        <end position="78"/>
    </location>
</feature>
<feature type="compositionally biased region" description="Pro residues" evidence="1">
    <location>
        <begin position="130"/>
        <end position="141"/>
    </location>
</feature>
<protein>
    <submittedName>
        <fullName evidence="3">Chitin synthesis regulation, congo red resistance, RCR protein</fullName>
    </submittedName>
</protein>
<reference evidence="3 4" key="1">
    <citation type="submission" date="2019-04" db="EMBL/GenBank/DDBJ databases">
        <title>Friends and foes A comparative genomics study of 23 Aspergillus species from section Flavi.</title>
        <authorList>
            <consortium name="DOE Joint Genome Institute"/>
            <person name="Kjaerbolling I."/>
            <person name="Vesth T."/>
            <person name="Frisvad J.C."/>
            <person name="Nybo J.L."/>
            <person name="Theobald S."/>
            <person name="Kildgaard S."/>
            <person name="Isbrandt T."/>
            <person name="Kuo A."/>
            <person name="Sato A."/>
            <person name="Lyhne E.K."/>
            <person name="Kogle M.E."/>
            <person name="Wiebenga A."/>
            <person name="Kun R.S."/>
            <person name="Lubbers R.J."/>
            <person name="Makela M.R."/>
            <person name="Barry K."/>
            <person name="Chovatia M."/>
            <person name="Clum A."/>
            <person name="Daum C."/>
            <person name="Haridas S."/>
            <person name="He G."/>
            <person name="LaButti K."/>
            <person name="Lipzen A."/>
            <person name="Mondo S."/>
            <person name="Riley R."/>
            <person name="Salamov A."/>
            <person name="Simmons B.A."/>
            <person name="Magnuson J.K."/>
            <person name="Henrissat B."/>
            <person name="Mortensen U.H."/>
            <person name="Larsen T.O."/>
            <person name="Devries R.P."/>
            <person name="Grigoriev I.V."/>
            <person name="Machida M."/>
            <person name="Baker S.E."/>
            <person name="Andersen M.R."/>
        </authorList>
    </citation>
    <scope>NUCLEOTIDE SEQUENCE [LARGE SCALE GENOMIC DNA]</scope>
    <source>
        <strain evidence="3 4">CBS 151.66</strain>
    </source>
</reference>
<dbReference type="InterPro" id="IPR020999">
    <property type="entry name" value="Chitin_synth_reg_RCR"/>
</dbReference>
<evidence type="ECO:0000256" key="2">
    <source>
        <dbReference type="SAM" id="Phobius"/>
    </source>
</evidence>
<feature type="region of interest" description="Disordered" evidence="1">
    <location>
        <begin position="50"/>
        <end position="141"/>
    </location>
</feature>
<keyword evidence="4" id="KW-1185">Reference proteome</keyword>
<evidence type="ECO:0000313" key="4">
    <source>
        <dbReference type="Proteomes" id="UP000326565"/>
    </source>
</evidence>
<feature type="transmembrane region" description="Helical" evidence="2">
    <location>
        <begin position="25"/>
        <end position="47"/>
    </location>
</feature>
<gene>
    <name evidence="3" type="ORF">BDV29DRAFT_177292</name>
</gene>
<proteinExistence type="predicted"/>
<sequence>MATYCRDRWGRVYRCRASWHNWGRWVLLAVILVVAFIAFFMFACLSARKRRRRGQKPMYGTGWIGGQPPQQYQQQPYPNQAPPAPPGYQPSPGPGYETQYGHNQGFYGHQQYGTEPQQPPNAYARDGMYSPPPGPPPGNYK</sequence>
<organism evidence="3 4">
    <name type="scientific">Aspergillus leporis</name>
    <dbReference type="NCBI Taxonomy" id="41062"/>
    <lineage>
        <taxon>Eukaryota</taxon>
        <taxon>Fungi</taxon>
        <taxon>Dikarya</taxon>
        <taxon>Ascomycota</taxon>
        <taxon>Pezizomycotina</taxon>
        <taxon>Eurotiomycetes</taxon>
        <taxon>Eurotiomycetidae</taxon>
        <taxon>Eurotiales</taxon>
        <taxon>Aspergillaceae</taxon>
        <taxon>Aspergillus</taxon>
        <taxon>Aspergillus subgen. Circumdati</taxon>
    </lineage>
</organism>
<evidence type="ECO:0000313" key="3">
    <source>
        <dbReference type="EMBL" id="KAB8072484.1"/>
    </source>
</evidence>